<accession>A0A1I4DYQ7</accession>
<keyword evidence="1" id="KW-0812">Transmembrane</keyword>
<feature type="transmembrane region" description="Helical" evidence="1">
    <location>
        <begin position="87"/>
        <end position="111"/>
    </location>
</feature>
<evidence type="ECO:0000313" key="3">
    <source>
        <dbReference type="Proteomes" id="UP000199598"/>
    </source>
</evidence>
<gene>
    <name evidence="2" type="ORF">SAMN04488518_11376</name>
</gene>
<feature type="transmembrane region" description="Helical" evidence="1">
    <location>
        <begin position="52"/>
        <end position="75"/>
    </location>
</feature>
<proteinExistence type="predicted"/>
<keyword evidence="1" id="KW-1133">Transmembrane helix</keyword>
<keyword evidence="3" id="KW-1185">Reference proteome</keyword>
<evidence type="ECO:0000256" key="1">
    <source>
        <dbReference type="SAM" id="Phobius"/>
    </source>
</evidence>
<dbReference type="Proteomes" id="UP000199598">
    <property type="component" value="Unassembled WGS sequence"/>
</dbReference>
<evidence type="ECO:0000313" key="2">
    <source>
        <dbReference type="EMBL" id="SFK98712.1"/>
    </source>
</evidence>
<comment type="caution">
    <text evidence="2">The sequence shown here is derived from an EMBL/GenBank/DDBJ whole genome shotgun (WGS) entry which is preliminary data.</text>
</comment>
<dbReference type="EMBL" id="FOSK01000013">
    <property type="protein sequence ID" value="SFK98712.1"/>
    <property type="molecule type" value="Genomic_DNA"/>
</dbReference>
<feature type="transmembrane region" description="Helical" evidence="1">
    <location>
        <begin position="123"/>
        <end position="142"/>
    </location>
</feature>
<sequence length="145" mass="15819">MVKTSVPQSDQTTIEPPQVLSKTALTKKYVAVIAFIIGGRSLWTLYPKLSGPLTALQLVMIIGCLTAIGLGAWLWPKKLNIINLLSLVILVNVGLAVVVIAFGVPLFFLTYFELIDEWAVEPVTLYGLVITSTAAYMVINIFRAP</sequence>
<dbReference type="RefSeq" id="WP_093522664.1">
    <property type="nucleotide sequence ID" value="NZ_FOSK01000013.1"/>
</dbReference>
<organism evidence="2 3">
    <name type="scientific">Pseudovibrio ascidiaceicola</name>
    <dbReference type="NCBI Taxonomy" id="285279"/>
    <lineage>
        <taxon>Bacteria</taxon>
        <taxon>Pseudomonadati</taxon>
        <taxon>Pseudomonadota</taxon>
        <taxon>Alphaproteobacteria</taxon>
        <taxon>Hyphomicrobiales</taxon>
        <taxon>Stappiaceae</taxon>
        <taxon>Pseudovibrio</taxon>
    </lineage>
</organism>
<reference evidence="2 3" key="1">
    <citation type="submission" date="2016-10" db="EMBL/GenBank/DDBJ databases">
        <authorList>
            <person name="Varghese N."/>
            <person name="Submissions S."/>
        </authorList>
    </citation>
    <scope>NUCLEOTIDE SEQUENCE [LARGE SCALE GENOMIC DNA]</scope>
    <source>
        <strain evidence="2 3">DSM 16392</strain>
    </source>
</reference>
<name>A0A1I4DYQ7_9HYPH</name>
<keyword evidence="1" id="KW-0472">Membrane</keyword>
<protein>
    <submittedName>
        <fullName evidence="2">Uncharacterized protein</fullName>
    </submittedName>
</protein>